<organism evidence="1 2">
    <name type="scientific">Lysobacter silvisoli</name>
    <dbReference type="NCBI Taxonomy" id="2293254"/>
    <lineage>
        <taxon>Bacteria</taxon>
        <taxon>Pseudomonadati</taxon>
        <taxon>Pseudomonadota</taxon>
        <taxon>Gammaproteobacteria</taxon>
        <taxon>Lysobacterales</taxon>
        <taxon>Lysobacteraceae</taxon>
        <taxon>Lysobacter</taxon>
    </lineage>
</organism>
<evidence type="ECO:0000313" key="1">
    <source>
        <dbReference type="EMBL" id="RDZ28678.1"/>
    </source>
</evidence>
<name>A0A371K462_9GAMM</name>
<gene>
    <name evidence="1" type="ORF">DX914_06005</name>
</gene>
<dbReference type="OrthoDB" id="5958722at2"/>
<dbReference type="Proteomes" id="UP000264492">
    <property type="component" value="Unassembled WGS sequence"/>
</dbReference>
<reference evidence="1 2" key="1">
    <citation type="submission" date="2018-08" db="EMBL/GenBank/DDBJ databases">
        <title>Lysobacter sp. zong2l5, whole genome shotgun sequence.</title>
        <authorList>
            <person name="Zhang X."/>
            <person name="Feng G."/>
            <person name="Zhu H."/>
        </authorList>
    </citation>
    <scope>NUCLEOTIDE SEQUENCE [LARGE SCALE GENOMIC DNA]</scope>
    <source>
        <strain evidence="2">zong2l5</strain>
    </source>
</reference>
<dbReference type="AlphaFoldDB" id="A0A371K462"/>
<sequence length="59" mass="6512">MTTKLDKPLRRELEIGDKLYTLTIDAHGLKLTEKGHRKGVELSWNQVAGGDEAAHTPGD</sequence>
<dbReference type="RefSeq" id="WP_115858117.1">
    <property type="nucleotide sequence ID" value="NZ_QTSU01000001.1"/>
</dbReference>
<proteinExistence type="predicted"/>
<comment type="caution">
    <text evidence="1">The sequence shown here is derived from an EMBL/GenBank/DDBJ whole genome shotgun (WGS) entry which is preliminary data.</text>
</comment>
<accession>A0A371K462</accession>
<keyword evidence="2" id="KW-1185">Reference proteome</keyword>
<evidence type="ECO:0000313" key="2">
    <source>
        <dbReference type="Proteomes" id="UP000264492"/>
    </source>
</evidence>
<dbReference type="EMBL" id="QTSU01000001">
    <property type="protein sequence ID" value="RDZ28678.1"/>
    <property type="molecule type" value="Genomic_DNA"/>
</dbReference>
<protein>
    <submittedName>
        <fullName evidence="1">Uncharacterized protein</fullName>
    </submittedName>
</protein>